<dbReference type="OrthoDB" id="5571054at2759"/>
<protein>
    <submittedName>
        <fullName evidence="2">RIBOSOME BIOGENESIS PROTEIN BOP1 BLOCK OF PROLIFERATION 1 PROTEIN</fullName>
    </submittedName>
</protein>
<feature type="compositionally biased region" description="Basic and acidic residues" evidence="1">
    <location>
        <begin position="1"/>
        <end position="19"/>
    </location>
</feature>
<dbReference type="EMBL" id="JAPFFK010000016">
    <property type="protein sequence ID" value="KAJ6706703.1"/>
    <property type="molecule type" value="Genomic_DNA"/>
</dbReference>
<feature type="compositionally biased region" description="Basic and acidic residues" evidence="1">
    <location>
        <begin position="30"/>
        <end position="70"/>
    </location>
</feature>
<feature type="compositionally biased region" description="Basic residues" evidence="1">
    <location>
        <begin position="20"/>
        <end position="29"/>
    </location>
</feature>
<dbReference type="GO" id="GO:0043021">
    <property type="term" value="F:ribonucleoprotein complex binding"/>
    <property type="evidence" value="ECO:0007669"/>
    <property type="project" value="TreeGrafter"/>
</dbReference>
<feature type="region of interest" description="Disordered" evidence="1">
    <location>
        <begin position="1"/>
        <end position="123"/>
    </location>
</feature>
<dbReference type="GO" id="GO:0030687">
    <property type="term" value="C:preribosome, large subunit precursor"/>
    <property type="evidence" value="ECO:0007669"/>
    <property type="project" value="TreeGrafter"/>
</dbReference>
<evidence type="ECO:0000313" key="3">
    <source>
        <dbReference type="Proteomes" id="UP001151532"/>
    </source>
</evidence>
<proteinExistence type="predicted"/>
<sequence length="208" mass="23389">MGASKKESVEVDKKEEEKKNRKKNQRTKKEKLSTEESLLHKKQEDTETDYKVFSEDDASEDYKSAEKSEAGDSESSGDEGFHNTGSNEGLANEGQSEGSEPDQGGEESDSSEDEVAPRNTVGDVPLEWYRDEKHIGYDIAGKKLKKKKDKINLIHFLQMLTIQKIGEFSYCIHVFLMSILINDNEILTPYSSLVIKVFPLNYALVAAS</sequence>
<dbReference type="PANTHER" id="PTHR17605:SF0">
    <property type="entry name" value="RIBOSOME BIOGENESIS PROTEIN BOP1"/>
    <property type="match status" value="1"/>
</dbReference>
<dbReference type="Proteomes" id="UP001151532">
    <property type="component" value="Chromosome 3"/>
</dbReference>
<keyword evidence="3" id="KW-1185">Reference proteome</keyword>
<comment type="caution">
    <text evidence="2">The sequence shown here is derived from an EMBL/GenBank/DDBJ whole genome shotgun (WGS) entry which is preliminary data.</text>
</comment>
<gene>
    <name evidence="2" type="ORF">OIU79_011184</name>
</gene>
<reference evidence="2" key="2">
    <citation type="journal article" date="2023" name="Int. J. Mol. Sci.">
        <title>De Novo Assembly and Annotation of 11 Diverse Shrub Willow (Salix) Genomes Reveals Novel Gene Organization in Sex-Linked Regions.</title>
        <authorList>
            <person name="Hyden B."/>
            <person name="Feng K."/>
            <person name="Yates T.B."/>
            <person name="Jawdy S."/>
            <person name="Cereghino C."/>
            <person name="Smart L.B."/>
            <person name="Muchero W."/>
        </authorList>
    </citation>
    <scope>NUCLEOTIDE SEQUENCE</scope>
    <source>
        <tissue evidence="2">Shoot tip</tissue>
    </source>
</reference>
<evidence type="ECO:0000313" key="2">
    <source>
        <dbReference type="EMBL" id="KAJ6706703.1"/>
    </source>
</evidence>
<accession>A0A9Q0QHE1</accession>
<dbReference type="AlphaFoldDB" id="A0A9Q0QHE1"/>
<dbReference type="InterPro" id="IPR028598">
    <property type="entry name" value="BOP1/Erb1"/>
</dbReference>
<name>A0A9Q0QHE1_SALPP</name>
<feature type="compositionally biased region" description="Acidic residues" evidence="1">
    <location>
        <begin position="99"/>
        <end position="114"/>
    </location>
</feature>
<dbReference type="GO" id="GO:0070545">
    <property type="term" value="C:PeBoW complex"/>
    <property type="evidence" value="ECO:0007669"/>
    <property type="project" value="TreeGrafter"/>
</dbReference>
<dbReference type="GO" id="GO:0000463">
    <property type="term" value="P:maturation of LSU-rRNA from tricistronic rRNA transcript (SSU-rRNA, 5.8S rRNA, LSU-rRNA)"/>
    <property type="evidence" value="ECO:0007669"/>
    <property type="project" value="TreeGrafter"/>
</dbReference>
<reference evidence="2" key="1">
    <citation type="submission" date="2022-11" db="EMBL/GenBank/DDBJ databases">
        <authorList>
            <person name="Hyden B.L."/>
            <person name="Feng K."/>
            <person name="Yates T."/>
            <person name="Jawdy S."/>
            <person name="Smart L.B."/>
            <person name="Muchero W."/>
        </authorList>
    </citation>
    <scope>NUCLEOTIDE SEQUENCE</scope>
    <source>
        <tissue evidence="2">Shoot tip</tissue>
    </source>
</reference>
<dbReference type="PANTHER" id="PTHR17605">
    <property type="entry name" value="RIBOSOME BIOGENESIS PROTEIN BOP1 BLOCK OF PROLIFERATION 1 PROTEIN"/>
    <property type="match status" value="1"/>
</dbReference>
<evidence type="ECO:0000256" key="1">
    <source>
        <dbReference type="SAM" id="MobiDB-lite"/>
    </source>
</evidence>
<organism evidence="2 3">
    <name type="scientific">Salix purpurea</name>
    <name type="common">Purple osier willow</name>
    <dbReference type="NCBI Taxonomy" id="77065"/>
    <lineage>
        <taxon>Eukaryota</taxon>
        <taxon>Viridiplantae</taxon>
        <taxon>Streptophyta</taxon>
        <taxon>Embryophyta</taxon>
        <taxon>Tracheophyta</taxon>
        <taxon>Spermatophyta</taxon>
        <taxon>Magnoliopsida</taxon>
        <taxon>eudicotyledons</taxon>
        <taxon>Gunneridae</taxon>
        <taxon>Pentapetalae</taxon>
        <taxon>rosids</taxon>
        <taxon>fabids</taxon>
        <taxon>Malpighiales</taxon>
        <taxon>Salicaceae</taxon>
        <taxon>Saliceae</taxon>
        <taxon>Salix</taxon>
    </lineage>
</organism>